<protein>
    <submittedName>
        <fullName evidence="1">Uncharacterized protein</fullName>
    </submittedName>
</protein>
<sequence>MNTPNNKITQIRKLANRDFRINRPYGIRLDQRKRTIALFNREFNVLGLADKGIIETLPVEPYRDIEDIPHSLAHHISLNGDKIDLYFYDDNTCPFSENGINEQLLLAYNKKMVILSGLLDRRL</sequence>
<dbReference type="AlphaFoldDB" id="A0A396C1U8"/>
<evidence type="ECO:0000313" key="2">
    <source>
        <dbReference type="Proteomes" id="UP000266644"/>
    </source>
</evidence>
<comment type="caution">
    <text evidence="1">The sequence shown here is derived from an EMBL/GenBank/DDBJ whole genome shotgun (WGS) entry which is preliminary data.</text>
</comment>
<dbReference type="EMBL" id="QRJE01000008">
    <property type="protein sequence ID" value="RHH14485.1"/>
    <property type="molecule type" value="Genomic_DNA"/>
</dbReference>
<proteinExistence type="predicted"/>
<name>A0A396C1U8_BACFG</name>
<evidence type="ECO:0000313" key="1">
    <source>
        <dbReference type="EMBL" id="RHH14485.1"/>
    </source>
</evidence>
<dbReference type="RefSeq" id="WP_122330133.1">
    <property type="nucleotide sequence ID" value="NZ_JAQDYY010000001.1"/>
</dbReference>
<accession>A0A396C1U8</accession>
<reference evidence="1 2" key="1">
    <citation type="submission" date="2018-08" db="EMBL/GenBank/DDBJ databases">
        <title>A genome reference for cultivated species of the human gut microbiota.</title>
        <authorList>
            <person name="Zou Y."/>
            <person name="Xue W."/>
            <person name="Luo G."/>
        </authorList>
    </citation>
    <scope>NUCLEOTIDE SEQUENCE [LARGE SCALE GENOMIC DNA]</scope>
    <source>
        <strain evidence="1 2">AM18-6</strain>
    </source>
</reference>
<gene>
    <name evidence="1" type="ORF">DW228_06710</name>
</gene>
<dbReference type="Proteomes" id="UP000266644">
    <property type="component" value="Unassembled WGS sequence"/>
</dbReference>
<organism evidence="1 2">
    <name type="scientific">Bacteroides fragilis</name>
    <dbReference type="NCBI Taxonomy" id="817"/>
    <lineage>
        <taxon>Bacteria</taxon>
        <taxon>Pseudomonadati</taxon>
        <taxon>Bacteroidota</taxon>
        <taxon>Bacteroidia</taxon>
        <taxon>Bacteroidales</taxon>
        <taxon>Bacteroidaceae</taxon>
        <taxon>Bacteroides</taxon>
    </lineage>
</organism>